<keyword evidence="4 5" id="KW-0472">Membrane</keyword>
<evidence type="ECO:0000256" key="1">
    <source>
        <dbReference type="ARBA" id="ARBA00004141"/>
    </source>
</evidence>
<dbReference type="GO" id="GO:0005635">
    <property type="term" value="C:nuclear envelope"/>
    <property type="evidence" value="ECO:0007669"/>
    <property type="project" value="TreeGrafter"/>
</dbReference>
<keyword evidence="3 5" id="KW-1133">Transmembrane helix</keyword>
<evidence type="ECO:0000256" key="2">
    <source>
        <dbReference type="ARBA" id="ARBA00022692"/>
    </source>
</evidence>
<feature type="transmembrane region" description="Helical" evidence="5">
    <location>
        <begin position="131"/>
        <end position="155"/>
    </location>
</feature>
<dbReference type="PROSITE" id="PS50850">
    <property type="entry name" value="MFS"/>
    <property type="match status" value="1"/>
</dbReference>
<dbReference type="InterPro" id="IPR001958">
    <property type="entry name" value="Tet-R_TetA/multi-R_MdtG-like"/>
</dbReference>
<gene>
    <name evidence="7" type="ORF">LOD99_13474</name>
</gene>
<evidence type="ECO:0000259" key="6">
    <source>
        <dbReference type="PROSITE" id="PS50850"/>
    </source>
</evidence>
<feature type="transmembrane region" description="Helical" evidence="5">
    <location>
        <begin position="365"/>
        <end position="386"/>
    </location>
</feature>
<dbReference type="Gene3D" id="1.20.1250.20">
    <property type="entry name" value="MFS general substrate transporter like domains"/>
    <property type="match status" value="1"/>
</dbReference>
<feature type="transmembrane region" description="Helical" evidence="5">
    <location>
        <begin position="303"/>
        <end position="327"/>
    </location>
</feature>
<dbReference type="InterPro" id="IPR036259">
    <property type="entry name" value="MFS_trans_sf"/>
</dbReference>
<dbReference type="GO" id="GO:0016020">
    <property type="term" value="C:membrane"/>
    <property type="evidence" value="ECO:0007669"/>
    <property type="project" value="UniProtKB-SubCell"/>
</dbReference>
<feature type="transmembrane region" description="Helical" evidence="5">
    <location>
        <begin position="75"/>
        <end position="92"/>
    </location>
</feature>
<comment type="subcellular location">
    <subcellularLocation>
        <location evidence="1">Membrane</location>
        <topology evidence="1">Multi-pass membrane protein</topology>
    </subcellularLocation>
</comment>
<keyword evidence="8" id="KW-1185">Reference proteome</keyword>
<feature type="domain" description="Major facilitator superfamily (MFS) profile" evidence="6">
    <location>
        <begin position="7"/>
        <end position="399"/>
    </location>
</feature>
<feature type="transmembrane region" description="Helical" evidence="5">
    <location>
        <begin position="161"/>
        <end position="181"/>
    </location>
</feature>
<feature type="transmembrane region" description="Helical" evidence="5">
    <location>
        <begin position="209"/>
        <end position="231"/>
    </location>
</feature>
<proteinExistence type="predicted"/>
<dbReference type="Proteomes" id="UP001165289">
    <property type="component" value="Unassembled WGS sequence"/>
</dbReference>
<name>A0AAV7KRI8_9METZ</name>
<dbReference type="Pfam" id="PF07690">
    <property type="entry name" value="MFS_1"/>
    <property type="match status" value="1"/>
</dbReference>
<feature type="transmembrane region" description="Helical" evidence="5">
    <location>
        <begin position="42"/>
        <end position="63"/>
    </location>
</feature>
<protein>
    <recommendedName>
        <fullName evidence="6">Major facilitator superfamily (MFS) profile domain-containing protein</fullName>
    </recommendedName>
</protein>
<evidence type="ECO:0000313" key="8">
    <source>
        <dbReference type="Proteomes" id="UP001165289"/>
    </source>
</evidence>
<organism evidence="7 8">
    <name type="scientific">Oopsacas minuta</name>
    <dbReference type="NCBI Taxonomy" id="111878"/>
    <lineage>
        <taxon>Eukaryota</taxon>
        <taxon>Metazoa</taxon>
        <taxon>Porifera</taxon>
        <taxon>Hexactinellida</taxon>
        <taxon>Hexasterophora</taxon>
        <taxon>Lyssacinosida</taxon>
        <taxon>Leucopsacidae</taxon>
        <taxon>Oopsacas</taxon>
    </lineage>
</organism>
<accession>A0AAV7KRI8</accession>
<evidence type="ECO:0000313" key="7">
    <source>
        <dbReference type="EMBL" id="KAI6661601.1"/>
    </source>
</evidence>
<dbReference type="PANTHER" id="PTHR24002">
    <property type="entry name" value="SOLUTE CARRIER FAMILY 22 MEMBER 18"/>
    <property type="match status" value="1"/>
</dbReference>
<dbReference type="GO" id="GO:0022857">
    <property type="term" value="F:transmembrane transporter activity"/>
    <property type="evidence" value="ECO:0007669"/>
    <property type="project" value="InterPro"/>
</dbReference>
<reference evidence="7 8" key="1">
    <citation type="journal article" date="2023" name="BMC Biol.">
        <title>The compact genome of the sponge Oopsacas minuta (Hexactinellida) is lacking key metazoan core genes.</title>
        <authorList>
            <person name="Santini S."/>
            <person name="Schenkelaars Q."/>
            <person name="Jourda C."/>
            <person name="Duchesne M."/>
            <person name="Belahbib H."/>
            <person name="Rocher C."/>
            <person name="Selva M."/>
            <person name="Riesgo A."/>
            <person name="Vervoort M."/>
            <person name="Leys S.P."/>
            <person name="Kodjabachian L."/>
            <person name="Le Bivic A."/>
            <person name="Borchiellini C."/>
            <person name="Claverie J.M."/>
            <person name="Renard E."/>
        </authorList>
    </citation>
    <scope>NUCLEOTIDE SEQUENCE [LARGE SCALE GENOMIC DNA]</scope>
    <source>
        <strain evidence="7">SPO-2</strain>
    </source>
</reference>
<evidence type="ECO:0000256" key="4">
    <source>
        <dbReference type="ARBA" id="ARBA00023136"/>
    </source>
</evidence>
<dbReference type="PRINTS" id="PR01035">
    <property type="entry name" value="TCRTETA"/>
</dbReference>
<dbReference type="InterPro" id="IPR020846">
    <property type="entry name" value="MFS_dom"/>
</dbReference>
<sequence length="399" mass="43783">MLPSLPSNLVVVIYILIFNYSFCFFMQTSVLPYLVKELGLDAVGYAYIQTLFNIIQFLGTPIYGRFGDIYGAKKALLLAFVSTILTYFFLAITDSVHFIVISRLCAMFMSTMQGCQMVLADVSDAKSRAGALGKLSAFYTLGLIMGSLSAGYLITLFSTQFTAWIATLGSISVIPLILYFIPTSVKSDNAHLTSAKNTSLFDLSPWRHVLSIPGVIPIFMICLLSGVPGMIWSSLLPIFSIDLFELEPHQYGWLMTYLAVIRFIILTFGVSYFTSRFLEFNIILGSVLLKLVSYLLIGIYPSLIWYCLISIPLSMADALFGAVSTTMLTNIVPESSTGLALGLNYIGIGFVGMITPIVGGYLYSYLGYCLFACSVALLEVIALAYISSLGYSSTTTYES</sequence>
<dbReference type="PANTHER" id="PTHR24002:SF3">
    <property type="entry name" value="SOLUTE CARRIER FAMILY 22 MEMBER 18"/>
    <property type="match status" value="1"/>
</dbReference>
<feature type="transmembrane region" description="Helical" evidence="5">
    <location>
        <begin position="339"/>
        <end position="359"/>
    </location>
</feature>
<dbReference type="AlphaFoldDB" id="A0AAV7KRI8"/>
<evidence type="ECO:0000256" key="3">
    <source>
        <dbReference type="ARBA" id="ARBA00022989"/>
    </source>
</evidence>
<dbReference type="EMBL" id="JAKMXF010000011">
    <property type="protein sequence ID" value="KAI6661601.1"/>
    <property type="molecule type" value="Genomic_DNA"/>
</dbReference>
<evidence type="ECO:0000256" key="5">
    <source>
        <dbReference type="SAM" id="Phobius"/>
    </source>
</evidence>
<comment type="caution">
    <text evidence="7">The sequence shown here is derived from an EMBL/GenBank/DDBJ whole genome shotgun (WGS) entry which is preliminary data.</text>
</comment>
<dbReference type="InterPro" id="IPR011701">
    <property type="entry name" value="MFS"/>
</dbReference>
<dbReference type="SUPFAM" id="SSF103473">
    <property type="entry name" value="MFS general substrate transporter"/>
    <property type="match status" value="1"/>
</dbReference>
<feature type="transmembrane region" description="Helical" evidence="5">
    <location>
        <begin position="251"/>
        <end position="273"/>
    </location>
</feature>
<feature type="transmembrane region" description="Helical" evidence="5">
    <location>
        <begin position="9"/>
        <end position="30"/>
    </location>
</feature>
<keyword evidence="2 5" id="KW-0812">Transmembrane</keyword>